<sequence>MASFNSEAVKKQLRSNFGSYLGDDILEECVQLCQMYNTDGENLFYTWEAITYGRGGARQVTHSTVNEIKQKLQKEVQKKQQAARNNKPTLPTRNLNGLMRSGGNANLLSRLGLSTQPKPEPQTIGVPSPSVGESSRSAYSSSAVQFSHLSDDSSPEQPRSYRYMYEKISERSEVLDDQIEDMAQVVKEHYNIPEFSDPSGATEEEVVVIGRITMDSESASAESAKLNEASLTLESSRTTGSGVRVPLKFDPGVQIRQAVRGVGGLGLFPGAIVALRGKNGGGGWFYVTEILSLPPLPTLGPAAPTKSENFTVHAVCGPFTTDADLQFKPWRAIVKKLNTDKPQVVILLGPFLDTNHPSLRQGDIDSPPLTIFQQTFTEPLQAYLDSNPGALVLIVPSVRDVLSEHAVFPQPQFTSDLFNDPRILLLPNPCRFTLNNISFAVTSMDVLVPSSKRRIRKTSCRSRVGRT</sequence>
<dbReference type="GO" id="GO:0006270">
    <property type="term" value="P:DNA replication initiation"/>
    <property type="evidence" value="ECO:0007669"/>
    <property type="project" value="TreeGrafter"/>
</dbReference>
<protein>
    <recommendedName>
        <fullName evidence="3">DNA polymerase alpha subunit B</fullName>
    </recommendedName>
</protein>
<dbReference type="PIRSF" id="PIRSF018300">
    <property type="entry name" value="DNA_pol_alph_2"/>
    <property type="match status" value="1"/>
</dbReference>
<evidence type="ECO:0000313" key="9">
    <source>
        <dbReference type="EMBL" id="KAK7682393.1"/>
    </source>
</evidence>
<dbReference type="InterPro" id="IPR016722">
    <property type="entry name" value="DNA_pol_alpha_bsu"/>
</dbReference>
<proteinExistence type="inferred from homology"/>
<dbReference type="Pfam" id="PF22062">
    <property type="entry name" value="OB_DPOA2"/>
    <property type="match status" value="1"/>
</dbReference>
<dbReference type="InterPro" id="IPR007185">
    <property type="entry name" value="DNA_pol_a/d/e_bsu"/>
</dbReference>
<dbReference type="EMBL" id="JASBNA010000036">
    <property type="protein sequence ID" value="KAK7682393.1"/>
    <property type="molecule type" value="Genomic_DNA"/>
</dbReference>
<evidence type="ECO:0000256" key="5">
    <source>
        <dbReference type="ARBA" id="ARBA00023242"/>
    </source>
</evidence>
<organism evidence="9 10">
    <name type="scientific">Cerrena zonata</name>
    <dbReference type="NCBI Taxonomy" id="2478898"/>
    <lineage>
        <taxon>Eukaryota</taxon>
        <taxon>Fungi</taxon>
        <taxon>Dikarya</taxon>
        <taxon>Basidiomycota</taxon>
        <taxon>Agaricomycotina</taxon>
        <taxon>Agaricomycetes</taxon>
        <taxon>Polyporales</taxon>
        <taxon>Cerrenaceae</taxon>
        <taxon>Cerrena</taxon>
    </lineage>
</organism>
<dbReference type="PANTHER" id="PTHR23061">
    <property type="entry name" value="DNA POLYMERASE 2 ALPHA 70 KDA SUBUNIT"/>
    <property type="match status" value="1"/>
</dbReference>
<dbReference type="GO" id="GO:0005658">
    <property type="term" value="C:alpha DNA polymerase:primase complex"/>
    <property type="evidence" value="ECO:0007669"/>
    <property type="project" value="TreeGrafter"/>
</dbReference>
<accession>A0AAW0FN40</accession>
<gene>
    <name evidence="9" type="ORF">QCA50_014598</name>
</gene>
<evidence type="ECO:0000259" key="7">
    <source>
        <dbReference type="Pfam" id="PF04042"/>
    </source>
</evidence>
<dbReference type="AlphaFoldDB" id="A0AAW0FN40"/>
<dbReference type="PANTHER" id="PTHR23061:SF12">
    <property type="entry name" value="DNA POLYMERASE ALPHA SUBUNIT B"/>
    <property type="match status" value="1"/>
</dbReference>
<feature type="domain" description="DNA polymerase alpha subunit B OB" evidence="8">
    <location>
        <begin position="172"/>
        <end position="292"/>
    </location>
</feature>
<feature type="region of interest" description="Disordered" evidence="6">
    <location>
        <begin position="79"/>
        <end position="158"/>
    </location>
</feature>
<name>A0AAW0FN40_9APHY</name>
<reference evidence="9 10" key="1">
    <citation type="submission" date="2022-09" db="EMBL/GenBank/DDBJ databases">
        <authorList>
            <person name="Palmer J.M."/>
        </authorList>
    </citation>
    <scope>NUCLEOTIDE SEQUENCE [LARGE SCALE GENOMIC DNA]</scope>
    <source>
        <strain evidence="9 10">DSM 7382</strain>
    </source>
</reference>
<keyword evidence="4" id="KW-0235">DNA replication</keyword>
<keyword evidence="10" id="KW-1185">Reference proteome</keyword>
<evidence type="ECO:0000256" key="3">
    <source>
        <dbReference type="ARBA" id="ARBA00018596"/>
    </source>
</evidence>
<comment type="similarity">
    <text evidence="2">Belongs to the DNA polymerase alpha subunit B family.</text>
</comment>
<dbReference type="Gene3D" id="3.60.21.60">
    <property type="match status" value="1"/>
</dbReference>
<evidence type="ECO:0000256" key="6">
    <source>
        <dbReference type="SAM" id="MobiDB-lite"/>
    </source>
</evidence>
<evidence type="ECO:0000256" key="1">
    <source>
        <dbReference type="ARBA" id="ARBA00004123"/>
    </source>
</evidence>
<dbReference type="InterPro" id="IPR043034">
    <property type="entry name" value="DNA_pol_alpha_B_N_sf"/>
</dbReference>
<dbReference type="Pfam" id="PF04042">
    <property type="entry name" value="DNA_pol_E_B"/>
    <property type="match status" value="1"/>
</dbReference>
<comment type="caution">
    <text evidence="9">The sequence shown here is derived from an EMBL/GenBank/DDBJ whole genome shotgun (WGS) entry which is preliminary data.</text>
</comment>
<dbReference type="GO" id="GO:0003677">
    <property type="term" value="F:DNA binding"/>
    <property type="evidence" value="ECO:0007669"/>
    <property type="project" value="InterPro"/>
</dbReference>
<dbReference type="InterPro" id="IPR054300">
    <property type="entry name" value="OB_DPOA2"/>
</dbReference>
<feature type="compositionally biased region" description="Low complexity" evidence="6">
    <location>
        <begin position="130"/>
        <end position="147"/>
    </location>
</feature>
<comment type="subcellular location">
    <subcellularLocation>
        <location evidence="1">Nucleus</location>
    </subcellularLocation>
</comment>
<dbReference type="Proteomes" id="UP001385951">
    <property type="component" value="Unassembled WGS sequence"/>
</dbReference>
<dbReference type="Gene3D" id="1.10.8.530">
    <property type="entry name" value="DNA polymerase alpha-primase, subunit B, N-terminal domain"/>
    <property type="match status" value="1"/>
</dbReference>
<evidence type="ECO:0000256" key="4">
    <source>
        <dbReference type="ARBA" id="ARBA00022705"/>
    </source>
</evidence>
<evidence type="ECO:0000259" key="8">
    <source>
        <dbReference type="Pfam" id="PF22062"/>
    </source>
</evidence>
<evidence type="ECO:0000313" key="10">
    <source>
        <dbReference type="Proteomes" id="UP001385951"/>
    </source>
</evidence>
<feature type="compositionally biased region" description="Polar residues" evidence="6">
    <location>
        <begin position="82"/>
        <end position="95"/>
    </location>
</feature>
<feature type="compositionally biased region" description="Polar residues" evidence="6">
    <location>
        <begin position="103"/>
        <end position="117"/>
    </location>
</feature>
<evidence type="ECO:0000256" key="2">
    <source>
        <dbReference type="ARBA" id="ARBA00007299"/>
    </source>
</evidence>
<keyword evidence="5" id="KW-0539">Nucleus</keyword>
<feature type="domain" description="DNA polymerase alpha/delta/epsilon subunit B" evidence="7">
    <location>
        <begin position="314"/>
        <end position="459"/>
    </location>
</feature>